<dbReference type="EMBL" id="DS547095">
    <property type="protein sequence ID" value="EDR11726.1"/>
    <property type="molecule type" value="Genomic_DNA"/>
</dbReference>
<dbReference type="RefSeq" id="XP_001877623.1">
    <property type="nucleotide sequence ID" value="XM_001877588.1"/>
</dbReference>
<sequence>MLPSAMTPTAENVSAMTAVFVSPRSTQARQSTIAANAVLRYDFRSNPTWGSAREEGGHVEVMEEAVVDVQAFGRRAVVAQSAGMASAYLSTRARDLAFKVKRQARARSWINHHFASPARPRGPSFFFQTEHSLEGAEEAVTQAGVSWPVLHPRLLVRYWPSNGVRYTQISAQRVSLPPANTQGFNSVMMARWYG</sequence>
<protein>
    <submittedName>
        <fullName evidence="1">Predicted protein</fullName>
    </submittedName>
</protein>
<evidence type="ECO:0000313" key="1">
    <source>
        <dbReference type="EMBL" id="EDR11726.1"/>
    </source>
</evidence>
<name>B0D1Z2_LACBS</name>
<accession>B0D1Z2</accession>
<dbReference type="Proteomes" id="UP000001194">
    <property type="component" value="Unassembled WGS sequence"/>
</dbReference>
<evidence type="ECO:0000313" key="2">
    <source>
        <dbReference type="Proteomes" id="UP000001194"/>
    </source>
</evidence>
<dbReference type="AlphaFoldDB" id="B0D1Z2"/>
<proteinExistence type="predicted"/>
<dbReference type="InParanoid" id="B0D1Z2"/>
<dbReference type="KEGG" id="lbc:LACBIDRAFT_293244"/>
<keyword evidence="2" id="KW-1185">Reference proteome</keyword>
<gene>
    <name evidence="1" type="ORF">LACBIDRAFT_293244</name>
</gene>
<reference evidence="1 2" key="1">
    <citation type="journal article" date="2008" name="Nature">
        <title>The genome of Laccaria bicolor provides insights into mycorrhizal symbiosis.</title>
        <authorList>
            <person name="Martin F."/>
            <person name="Aerts A."/>
            <person name="Ahren D."/>
            <person name="Brun A."/>
            <person name="Danchin E.G.J."/>
            <person name="Duchaussoy F."/>
            <person name="Gibon J."/>
            <person name="Kohler A."/>
            <person name="Lindquist E."/>
            <person name="Pereda V."/>
            <person name="Salamov A."/>
            <person name="Shapiro H.J."/>
            <person name="Wuyts J."/>
            <person name="Blaudez D."/>
            <person name="Buee M."/>
            <person name="Brokstein P."/>
            <person name="Canbaeck B."/>
            <person name="Cohen D."/>
            <person name="Courty P.E."/>
            <person name="Coutinho P.M."/>
            <person name="Delaruelle C."/>
            <person name="Detter J.C."/>
            <person name="Deveau A."/>
            <person name="DiFazio S."/>
            <person name="Duplessis S."/>
            <person name="Fraissinet-Tachet L."/>
            <person name="Lucic E."/>
            <person name="Frey-Klett P."/>
            <person name="Fourrey C."/>
            <person name="Feussner I."/>
            <person name="Gay G."/>
            <person name="Grimwood J."/>
            <person name="Hoegger P.J."/>
            <person name="Jain P."/>
            <person name="Kilaru S."/>
            <person name="Labbe J."/>
            <person name="Lin Y.C."/>
            <person name="Legue V."/>
            <person name="Le Tacon F."/>
            <person name="Marmeisse R."/>
            <person name="Melayah D."/>
            <person name="Montanini B."/>
            <person name="Muratet M."/>
            <person name="Nehls U."/>
            <person name="Niculita-Hirzel H."/>
            <person name="Oudot-Le Secq M.P."/>
            <person name="Peter M."/>
            <person name="Quesneville H."/>
            <person name="Rajashekar B."/>
            <person name="Reich M."/>
            <person name="Rouhier N."/>
            <person name="Schmutz J."/>
            <person name="Yin T."/>
            <person name="Chalot M."/>
            <person name="Henrissat B."/>
            <person name="Kuees U."/>
            <person name="Lucas S."/>
            <person name="Van de Peer Y."/>
            <person name="Podila G.K."/>
            <person name="Polle A."/>
            <person name="Pukkila P.J."/>
            <person name="Richardson P.M."/>
            <person name="Rouze P."/>
            <person name="Sanders I.R."/>
            <person name="Stajich J.E."/>
            <person name="Tunlid A."/>
            <person name="Tuskan G."/>
            <person name="Grigoriev I.V."/>
        </authorList>
    </citation>
    <scope>NUCLEOTIDE SEQUENCE [LARGE SCALE GENOMIC DNA]</scope>
    <source>
        <strain evidence="2">S238N-H82 / ATCC MYA-4686</strain>
    </source>
</reference>
<organism evidence="2">
    <name type="scientific">Laccaria bicolor (strain S238N-H82 / ATCC MYA-4686)</name>
    <name type="common">Bicoloured deceiver</name>
    <name type="synonym">Laccaria laccata var. bicolor</name>
    <dbReference type="NCBI Taxonomy" id="486041"/>
    <lineage>
        <taxon>Eukaryota</taxon>
        <taxon>Fungi</taxon>
        <taxon>Dikarya</taxon>
        <taxon>Basidiomycota</taxon>
        <taxon>Agaricomycotina</taxon>
        <taxon>Agaricomycetes</taxon>
        <taxon>Agaricomycetidae</taxon>
        <taxon>Agaricales</taxon>
        <taxon>Agaricineae</taxon>
        <taxon>Hydnangiaceae</taxon>
        <taxon>Laccaria</taxon>
    </lineage>
</organism>
<dbReference type="HOGENOM" id="CLU_1402659_0_0_1"/>
<dbReference type="GeneID" id="6073435"/>